<reference evidence="6 7" key="1">
    <citation type="submission" date="2017-07" db="EMBL/GenBank/DDBJ databases">
        <title>Fictibacillus sp. nov. GDSW-R2A3 Genome sequencing and assembly.</title>
        <authorList>
            <person name="Mayilraj S."/>
        </authorList>
    </citation>
    <scope>NUCLEOTIDE SEQUENCE [LARGE SCALE GENOMIC DNA]</scope>
    <source>
        <strain evidence="6 7">GDSW-R2A3</strain>
    </source>
</reference>
<sequence>MSELVYVTVTQLSKELKKQPILTDINLALSKGKIYGFRGKNGSGKTMLFRALCGLIRPTEGSVIVGGNVLGEELSFPPSVGVLIEYPGFLNGYTGFKNLKMLAGLNNLIDDDRIKESIKLVGLDPDDKRKYRKYSLGMKQRLGLAQAIMEEPDLIILDEPTNALDTDGIEELKRLLLDLKAKNKCILIASHDKEELDYLSNEIFMMENGRITDHYRLEGDGRWAKRKSSL</sequence>
<evidence type="ECO:0000313" key="7">
    <source>
        <dbReference type="Proteomes" id="UP000215059"/>
    </source>
</evidence>
<dbReference type="InterPro" id="IPR003593">
    <property type="entry name" value="AAA+_ATPase"/>
</dbReference>
<feature type="domain" description="ABC transporter" evidence="5">
    <location>
        <begin position="7"/>
        <end position="228"/>
    </location>
</feature>
<keyword evidence="2" id="KW-0813">Transport</keyword>
<evidence type="ECO:0000256" key="4">
    <source>
        <dbReference type="ARBA" id="ARBA00022840"/>
    </source>
</evidence>
<protein>
    <submittedName>
        <fullName evidence="6">Multidrug ABC transporter ATP-binding protein</fullName>
    </submittedName>
</protein>
<dbReference type="GO" id="GO:0016887">
    <property type="term" value="F:ATP hydrolysis activity"/>
    <property type="evidence" value="ECO:0007669"/>
    <property type="project" value="InterPro"/>
</dbReference>
<proteinExistence type="inferred from homology"/>
<dbReference type="InterPro" id="IPR027417">
    <property type="entry name" value="P-loop_NTPase"/>
</dbReference>
<evidence type="ECO:0000256" key="2">
    <source>
        <dbReference type="ARBA" id="ARBA00022448"/>
    </source>
</evidence>
<evidence type="ECO:0000256" key="3">
    <source>
        <dbReference type="ARBA" id="ARBA00022741"/>
    </source>
</evidence>
<dbReference type="PANTHER" id="PTHR43335:SF4">
    <property type="entry name" value="ABC TRANSPORTER, ATP-BINDING PROTEIN"/>
    <property type="match status" value="1"/>
</dbReference>
<keyword evidence="4 6" id="KW-0067">ATP-binding</keyword>
<comment type="similarity">
    <text evidence="1">Belongs to the ABC transporter superfamily.</text>
</comment>
<dbReference type="EMBL" id="NOII01000011">
    <property type="protein sequence ID" value="OYD56683.1"/>
    <property type="molecule type" value="Genomic_DNA"/>
</dbReference>
<evidence type="ECO:0000256" key="1">
    <source>
        <dbReference type="ARBA" id="ARBA00005417"/>
    </source>
</evidence>
<dbReference type="PROSITE" id="PS00211">
    <property type="entry name" value="ABC_TRANSPORTER_1"/>
    <property type="match status" value="1"/>
</dbReference>
<dbReference type="AlphaFoldDB" id="A0A235F6I7"/>
<comment type="caution">
    <text evidence="6">The sequence shown here is derived from an EMBL/GenBank/DDBJ whole genome shotgun (WGS) entry which is preliminary data.</text>
</comment>
<dbReference type="Proteomes" id="UP000215059">
    <property type="component" value="Unassembled WGS sequence"/>
</dbReference>
<dbReference type="OrthoDB" id="9804819at2"/>
<evidence type="ECO:0000259" key="5">
    <source>
        <dbReference type="PROSITE" id="PS50893"/>
    </source>
</evidence>
<keyword evidence="3" id="KW-0547">Nucleotide-binding</keyword>
<keyword evidence="7" id="KW-1185">Reference proteome</keyword>
<dbReference type="RefSeq" id="WP_094253698.1">
    <property type="nucleotide sequence ID" value="NZ_JBHLXL010000002.1"/>
</dbReference>
<gene>
    <name evidence="6" type="ORF">CGZ90_16885</name>
</gene>
<dbReference type="Pfam" id="PF00005">
    <property type="entry name" value="ABC_tran"/>
    <property type="match status" value="1"/>
</dbReference>
<dbReference type="Gene3D" id="3.40.50.300">
    <property type="entry name" value="P-loop containing nucleotide triphosphate hydrolases"/>
    <property type="match status" value="1"/>
</dbReference>
<dbReference type="SUPFAM" id="SSF52540">
    <property type="entry name" value="P-loop containing nucleoside triphosphate hydrolases"/>
    <property type="match status" value="1"/>
</dbReference>
<dbReference type="PROSITE" id="PS50893">
    <property type="entry name" value="ABC_TRANSPORTER_2"/>
    <property type="match status" value="1"/>
</dbReference>
<evidence type="ECO:0000313" key="6">
    <source>
        <dbReference type="EMBL" id="OYD56683.1"/>
    </source>
</evidence>
<accession>A0A235F6I7</accession>
<dbReference type="PANTHER" id="PTHR43335">
    <property type="entry name" value="ABC TRANSPORTER, ATP-BINDING PROTEIN"/>
    <property type="match status" value="1"/>
</dbReference>
<dbReference type="InterPro" id="IPR017871">
    <property type="entry name" value="ABC_transporter-like_CS"/>
</dbReference>
<organism evidence="6 7">
    <name type="scientific">Fictibacillus aquaticus</name>
    <dbReference type="NCBI Taxonomy" id="2021314"/>
    <lineage>
        <taxon>Bacteria</taxon>
        <taxon>Bacillati</taxon>
        <taxon>Bacillota</taxon>
        <taxon>Bacilli</taxon>
        <taxon>Bacillales</taxon>
        <taxon>Fictibacillaceae</taxon>
        <taxon>Fictibacillus</taxon>
    </lineage>
</organism>
<name>A0A235F6I7_9BACL</name>
<dbReference type="GO" id="GO:0005524">
    <property type="term" value="F:ATP binding"/>
    <property type="evidence" value="ECO:0007669"/>
    <property type="project" value="UniProtKB-KW"/>
</dbReference>
<dbReference type="InterPro" id="IPR003439">
    <property type="entry name" value="ABC_transporter-like_ATP-bd"/>
</dbReference>
<dbReference type="SMART" id="SM00382">
    <property type="entry name" value="AAA"/>
    <property type="match status" value="1"/>
</dbReference>